<dbReference type="GO" id="GO:0005886">
    <property type="term" value="C:plasma membrane"/>
    <property type="evidence" value="ECO:0007669"/>
    <property type="project" value="UniProtKB-SubCell"/>
</dbReference>
<accession>A0A562ZU20</accession>
<dbReference type="PANTHER" id="PTHR30413:SF8">
    <property type="entry name" value="TRANSPORT PERMEASE PROTEIN"/>
    <property type="match status" value="1"/>
</dbReference>
<feature type="transmembrane region" description="Helical" evidence="4">
    <location>
        <begin position="40"/>
        <end position="62"/>
    </location>
</feature>
<comment type="similarity">
    <text evidence="2">Belongs to the ABC-2 integral membrane protein family.</text>
</comment>
<proteinExistence type="inferred from homology"/>
<reference evidence="5 6" key="1">
    <citation type="submission" date="2019-07" db="EMBL/GenBank/DDBJ databases">
        <title>Caenimonas sedimenti sp. nov., isolated from activated sludge.</title>
        <authorList>
            <person name="Xu J."/>
        </authorList>
    </citation>
    <scope>NUCLEOTIDE SEQUENCE [LARGE SCALE GENOMIC DNA]</scope>
    <source>
        <strain evidence="5 6">HX-9-20</strain>
    </source>
</reference>
<evidence type="ECO:0000256" key="1">
    <source>
        <dbReference type="ARBA" id="ARBA00004429"/>
    </source>
</evidence>
<dbReference type="Proteomes" id="UP000318199">
    <property type="component" value="Unassembled WGS sequence"/>
</dbReference>
<feature type="transmembrane region" description="Helical" evidence="4">
    <location>
        <begin position="151"/>
        <end position="174"/>
    </location>
</feature>
<dbReference type="AlphaFoldDB" id="A0A562ZU20"/>
<sequence length="265" mass="29667">MVPQTLMGLYAEIWRRRDLVRHLVRSQQQASIHRTALGNLWFALVPLSQIAIFYFLVVVIFSSGASPAAAFLLICMGVMHYMVLNNVSSYVQPSIYNEASLLLQIKLEPVVLVAAGFLRTLKVSGFGIALFFVFFVVLGGPVSWRLLAYPLVLALWLALCWVIGLWLATAAVYLRDLERLSPILLQVVMYLSPVIYTFEMFPSAYRDFFLLNPVASAFALLQWCLLGHGVSPALPLAIVVAWVLVGGWFGHAFYRRARPGMTKVL</sequence>
<evidence type="ECO:0000313" key="6">
    <source>
        <dbReference type="Proteomes" id="UP000318199"/>
    </source>
</evidence>
<evidence type="ECO:0000256" key="3">
    <source>
        <dbReference type="ARBA" id="ARBA00022448"/>
    </source>
</evidence>
<dbReference type="PANTHER" id="PTHR30413">
    <property type="entry name" value="INNER MEMBRANE TRANSPORT PERMEASE"/>
    <property type="match status" value="1"/>
</dbReference>
<evidence type="ECO:0000256" key="2">
    <source>
        <dbReference type="ARBA" id="ARBA00007783"/>
    </source>
</evidence>
<keyword evidence="4" id="KW-1133">Transmembrane helix</keyword>
<feature type="transmembrane region" description="Helical" evidence="4">
    <location>
        <begin position="124"/>
        <end position="144"/>
    </location>
</feature>
<dbReference type="OrthoDB" id="9786910at2"/>
<evidence type="ECO:0000313" key="5">
    <source>
        <dbReference type="EMBL" id="TWO72099.1"/>
    </source>
</evidence>
<keyword evidence="3" id="KW-0813">Transport</keyword>
<comment type="subcellular location">
    <subcellularLocation>
        <location evidence="1">Cell inner membrane</location>
        <topology evidence="1">Multi-pass membrane protein</topology>
    </subcellularLocation>
</comment>
<dbReference type="RefSeq" id="WP_145891670.1">
    <property type="nucleotide sequence ID" value="NZ_VOBQ01000004.1"/>
</dbReference>
<keyword evidence="4" id="KW-0472">Membrane</keyword>
<evidence type="ECO:0000256" key="4">
    <source>
        <dbReference type="SAM" id="Phobius"/>
    </source>
</evidence>
<feature type="transmembrane region" description="Helical" evidence="4">
    <location>
        <begin position="180"/>
        <end position="198"/>
    </location>
</feature>
<protein>
    <submittedName>
        <fullName evidence="5">Uncharacterized protein</fullName>
    </submittedName>
</protein>
<dbReference type="EMBL" id="VOBQ01000004">
    <property type="protein sequence ID" value="TWO72099.1"/>
    <property type="molecule type" value="Genomic_DNA"/>
</dbReference>
<dbReference type="GO" id="GO:0015920">
    <property type="term" value="P:lipopolysaccharide transport"/>
    <property type="evidence" value="ECO:0007669"/>
    <property type="project" value="TreeGrafter"/>
</dbReference>
<organism evidence="5 6">
    <name type="scientific">Caenimonas sedimenti</name>
    <dbReference type="NCBI Taxonomy" id="2596921"/>
    <lineage>
        <taxon>Bacteria</taxon>
        <taxon>Pseudomonadati</taxon>
        <taxon>Pseudomonadota</taxon>
        <taxon>Betaproteobacteria</taxon>
        <taxon>Burkholderiales</taxon>
        <taxon>Comamonadaceae</taxon>
        <taxon>Caenimonas</taxon>
    </lineage>
</organism>
<feature type="transmembrane region" description="Helical" evidence="4">
    <location>
        <begin position="236"/>
        <end position="254"/>
    </location>
</feature>
<name>A0A562ZU20_9BURK</name>
<gene>
    <name evidence="5" type="ORF">FN976_05120</name>
</gene>
<feature type="transmembrane region" description="Helical" evidence="4">
    <location>
        <begin position="68"/>
        <end position="87"/>
    </location>
</feature>
<keyword evidence="6" id="KW-1185">Reference proteome</keyword>
<keyword evidence="4" id="KW-0812">Transmembrane</keyword>
<comment type="caution">
    <text evidence="5">The sequence shown here is derived from an EMBL/GenBank/DDBJ whole genome shotgun (WGS) entry which is preliminary data.</text>
</comment>